<evidence type="ECO:0000256" key="6">
    <source>
        <dbReference type="PIRNR" id="PIRNR037677"/>
    </source>
</evidence>
<dbReference type="GO" id="GO:0006298">
    <property type="term" value="P:mismatch repair"/>
    <property type="evidence" value="ECO:0007669"/>
    <property type="project" value="InterPro"/>
</dbReference>
<dbReference type="PIRSF" id="PIRSF037677">
    <property type="entry name" value="DNA_mis_repair_Msh6"/>
    <property type="match status" value="1"/>
</dbReference>
<dbReference type="SUPFAM" id="SSF53150">
    <property type="entry name" value="DNA repair protein MutS, domain II"/>
    <property type="match status" value="1"/>
</dbReference>
<dbReference type="InterPro" id="IPR027417">
    <property type="entry name" value="P-loop_NTPase"/>
</dbReference>
<dbReference type="Gene3D" id="3.40.1170.10">
    <property type="entry name" value="DNA repair protein MutS, domain I"/>
    <property type="match status" value="1"/>
</dbReference>
<name>A0AAD7UEJ3_9STRA</name>
<keyword evidence="10" id="KW-1185">Reference proteome</keyword>
<accession>A0AAD7UEJ3</accession>
<dbReference type="AlphaFoldDB" id="A0AAD7UEJ3"/>
<dbReference type="SUPFAM" id="SSF63748">
    <property type="entry name" value="Tudor/PWWP/MBT"/>
    <property type="match status" value="1"/>
</dbReference>
<organism evidence="9 10">
    <name type="scientific">Chrysophaeum taylorii</name>
    <dbReference type="NCBI Taxonomy" id="2483200"/>
    <lineage>
        <taxon>Eukaryota</taxon>
        <taxon>Sar</taxon>
        <taxon>Stramenopiles</taxon>
        <taxon>Ochrophyta</taxon>
        <taxon>Pelagophyceae</taxon>
        <taxon>Pelagomonadales</taxon>
        <taxon>Pelagomonadaceae</taxon>
        <taxon>Chrysophaeum</taxon>
    </lineage>
</organism>
<dbReference type="Pfam" id="PF00488">
    <property type="entry name" value="MutS_V"/>
    <property type="match status" value="1"/>
</dbReference>
<dbReference type="Gene3D" id="3.40.50.300">
    <property type="entry name" value="P-loop containing nucleotide triphosphate hydrolases"/>
    <property type="match status" value="1"/>
</dbReference>
<dbReference type="GO" id="GO:0030983">
    <property type="term" value="F:mismatched DNA binding"/>
    <property type="evidence" value="ECO:0007669"/>
    <property type="project" value="UniProtKB-UniRule"/>
</dbReference>
<dbReference type="InterPro" id="IPR007860">
    <property type="entry name" value="DNA_mmatch_repair_MutS_con_dom"/>
</dbReference>
<keyword evidence="5 6" id="KW-0238">DNA-binding</keyword>
<evidence type="ECO:0000259" key="8">
    <source>
        <dbReference type="PROSITE" id="PS00486"/>
    </source>
</evidence>
<dbReference type="InterPro" id="IPR016151">
    <property type="entry name" value="DNA_mismatch_repair_MutS_N"/>
</dbReference>
<dbReference type="InterPro" id="IPR007695">
    <property type="entry name" value="DNA_mismatch_repair_MutS-lik_N"/>
</dbReference>
<comment type="function">
    <text evidence="6">Component of the post-replicative DNA mismatch repair system (MMR).</text>
</comment>
<reference evidence="9" key="1">
    <citation type="submission" date="2023-01" db="EMBL/GenBank/DDBJ databases">
        <title>Metagenome sequencing of chrysophaentin producing Chrysophaeum taylorii.</title>
        <authorList>
            <person name="Davison J."/>
            <person name="Bewley C."/>
        </authorList>
    </citation>
    <scope>NUCLEOTIDE SEQUENCE</scope>
    <source>
        <strain evidence="9">NIES-1699</strain>
    </source>
</reference>
<keyword evidence="4 6" id="KW-0067">ATP-binding</keyword>
<evidence type="ECO:0000256" key="7">
    <source>
        <dbReference type="SAM" id="MobiDB-lite"/>
    </source>
</evidence>
<dbReference type="InterPro" id="IPR045076">
    <property type="entry name" value="MutS"/>
</dbReference>
<feature type="region of interest" description="Disordered" evidence="7">
    <location>
        <begin position="134"/>
        <end position="158"/>
    </location>
</feature>
<comment type="similarity">
    <text evidence="1 6">Belongs to the DNA mismatch repair MutS family.</text>
</comment>
<evidence type="ECO:0000313" key="10">
    <source>
        <dbReference type="Proteomes" id="UP001230188"/>
    </source>
</evidence>
<keyword evidence="2 6" id="KW-0547">Nucleotide-binding</keyword>
<comment type="caution">
    <text evidence="9">The sequence shown here is derived from an EMBL/GenBank/DDBJ whole genome shotgun (WGS) entry which is preliminary data.</text>
</comment>
<protein>
    <recommendedName>
        <fullName evidence="6">DNA mismatch repair protein</fullName>
    </recommendedName>
</protein>
<dbReference type="CDD" id="cd20404">
    <property type="entry name" value="Tudor_Agenet_AtEML-like"/>
    <property type="match status" value="1"/>
</dbReference>
<feature type="compositionally biased region" description="Basic and acidic residues" evidence="7">
    <location>
        <begin position="108"/>
        <end position="120"/>
    </location>
</feature>
<evidence type="ECO:0000256" key="1">
    <source>
        <dbReference type="ARBA" id="ARBA00006271"/>
    </source>
</evidence>
<evidence type="ECO:0000256" key="4">
    <source>
        <dbReference type="ARBA" id="ARBA00022840"/>
    </source>
</evidence>
<feature type="compositionally biased region" description="Low complexity" evidence="7">
    <location>
        <begin position="144"/>
        <end position="158"/>
    </location>
</feature>
<evidence type="ECO:0000256" key="2">
    <source>
        <dbReference type="ARBA" id="ARBA00022741"/>
    </source>
</evidence>
<dbReference type="PANTHER" id="PTHR11361:SF148">
    <property type="entry name" value="DNA MISMATCH REPAIR PROTEIN MSH6"/>
    <property type="match status" value="1"/>
</dbReference>
<dbReference type="InterPro" id="IPR036187">
    <property type="entry name" value="DNA_mismatch_repair_MutS_sf"/>
</dbReference>
<dbReference type="InterPro" id="IPR000432">
    <property type="entry name" value="DNA_mismatch_repair_MutS_C"/>
</dbReference>
<evidence type="ECO:0000256" key="5">
    <source>
        <dbReference type="ARBA" id="ARBA00023125"/>
    </source>
</evidence>
<keyword evidence="6" id="KW-0234">DNA repair</keyword>
<feature type="domain" description="DNA mismatch repair proteins mutS family" evidence="8">
    <location>
        <begin position="1067"/>
        <end position="1083"/>
    </location>
</feature>
<dbReference type="Pfam" id="PF05192">
    <property type="entry name" value="MutS_III"/>
    <property type="match status" value="1"/>
</dbReference>
<dbReference type="GO" id="GO:0005524">
    <property type="term" value="F:ATP binding"/>
    <property type="evidence" value="ECO:0007669"/>
    <property type="project" value="UniProtKB-UniRule"/>
</dbReference>
<dbReference type="Gene3D" id="3.30.420.110">
    <property type="entry name" value="MutS, connector domain"/>
    <property type="match status" value="1"/>
</dbReference>
<evidence type="ECO:0000256" key="3">
    <source>
        <dbReference type="ARBA" id="ARBA00022763"/>
    </source>
</evidence>
<dbReference type="SUPFAM" id="SSF52540">
    <property type="entry name" value="P-loop containing nucleoside triphosphate hydrolases"/>
    <property type="match status" value="1"/>
</dbReference>
<evidence type="ECO:0000313" key="9">
    <source>
        <dbReference type="EMBL" id="KAJ8603285.1"/>
    </source>
</evidence>
<dbReference type="GO" id="GO:0140664">
    <property type="term" value="F:ATP-dependent DNA damage sensor activity"/>
    <property type="evidence" value="ECO:0007669"/>
    <property type="project" value="InterPro"/>
</dbReference>
<keyword evidence="3 6" id="KW-0227">DNA damage</keyword>
<feature type="compositionally biased region" description="Acidic residues" evidence="7">
    <location>
        <begin position="691"/>
        <end position="702"/>
    </location>
</feature>
<sequence>MSKNQMKMTSFFASKKAGGVITKKAPGAEMIGKRIKVYWAGDKAWYEGEVRAYEKGRHEVAYDDGDVEVVDLGAEKYQVLTTTEDPEPAAKKARLEVEKTPAPRKRRIVGDETDSRRKSFDSSAFRTRYKMTPTCKMTPTSRDAPAAVVSSGSSRSSPVEMDASQLEASGDAKVGVFPAGAHLHDVDPAYAFLTSERRDAKGRRKGETGFDPKTLQIPPKFLNETKSEVQKQWWQIKATHADCVLFFKIGRFYELYHDDADVGVKEAGLVYMKGEQAHSGFPEPAYGKYAEMLLARGYKVARVEQTETPERQKERVSRAAKRGRKLDKAEKSLRREICSLTTPGTRLYTYLDDVEATVTNDGPLLAVVRDGTRYGACSLDAPTGSFSVAEFDDDRQRTRLRTLVGEKMPVELVLPAMDAELEDLVSRAARRARPGQPVLVDSLGPDDSWDVETTLNALSEIMPRASKTTGNHHRTARWPPVLREAVDGGANLAIRALGAVAWCLRRALVDVELLSMGNFDAYVPPGCEEEEEESPAAELSSDEADLVRGVLALAREDAARRADGDGRDDDHQTLAAAAAASSRRLTLDATTLKHLEVLQSAAADGKTGSLWTLINHTKTAGGARRLKGWLARPLVVASDIRARAAAVSELVDRGDDAEDVRSRLAKIPDLERLLQQLHTLGSARRAPLPPDQDDDDDDDDDHNLETRHPDSRAVLFDAVKLNGKKVQQLCQALDGLRRCEAAIDVARDRFDGGDEGGVLRRCVRAFPSISEHLEQFETGFDLERAKREGVLEARRGADDAYDAAKDDEAASREALDKWLASKKTELRCPGATYVQTARDRYAVKLPADVVSRSTFKLPKGWVQKSKSQKFVSFSVPQVLDLVADLERAEKRAQAAKVDQLRSLFAAFDSRRSRWDLAVKCVATLDALLSLAHVSRRDGFCKPQILDDDSAPPVLRVTNGAHPCLETSSHITQVVGNDLSLGGSDDPAVLLLSGPNMGGKSTLLRHVCVSTILAQAGCFVRADEFVLTPVDRVFTRLGASDRILDGQSTFMVELLETATILDRATSRSLCILDELGRGTATFDGAAIAHSVVNHLATNLPGCRALFATHYHDLVKSWADHPNVQLGHMDCIVESDTKVAFLYKLVPGISPRSFGINVARMARLPAAVLDLAKQKSAEFEAACNPTPHQL</sequence>
<dbReference type="InterPro" id="IPR036678">
    <property type="entry name" value="MutS_con_dom_sf"/>
</dbReference>
<gene>
    <name evidence="9" type="ORF">CTAYLR_006952</name>
</gene>
<dbReference type="Pfam" id="PF01624">
    <property type="entry name" value="MutS_I"/>
    <property type="match status" value="1"/>
</dbReference>
<dbReference type="EMBL" id="JAQMWT010000358">
    <property type="protein sequence ID" value="KAJ8603285.1"/>
    <property type="molecule type" value="Genomic_DNA"/>
</dbReference>
<dbReference type="Proteomes" id="UP001230188">
    <property type="component" value="Unassembled WGS sequence"/>
</dbReference>
<dbReference type="Gene3D" id="2.30.30.140">
    <property type="match status" value="1"/>
</dbReference>
<feature type="region of interest" description="Disordered" evidence="7">
    <location>
        <begin position="681"/>
        <end position="709"/>
    </location>
</feature>
<feature type="compositionally biased region" description="Basic and acidic residues" evidence="7">
    <location>
        <begin position="88"/>
        <end position="101"/>
    </location>
</feature>
<dbReference type="PANTHER" id="PTHR11361">
    <property type="entry name" value="DNA MISMATCH REPAIR PROTEIN MUTS FAMILY MEMBER"/>
    <property type="match status" value="1"/>
</dbReference>
<dbReference type="InterPro" id="IPR017261">
    <property type="entry name" value="DNA_mismatch_repair_MutS/MSH"/>
</dbReference>
<dbReference type="InterPro" id="IPR007696">
    <property type="entry name" value="DNA_mismatch_repair_MutS_core"/>
</dbReference>
<dbReference type="GO" id="GO:0032301">
    <property type="term" value="C:MutSalpha complex"/>
    <property type="evidence" value="ECO:0007669"/>
    <property type="project" value="TreeGrafter"/>
</dbReference>
<dbReference type="PROSITE" id="PS00486">
    <property type="entry name" value="DNA_MISMATCH_REPAIR_2"/>
    <property type="match status" value="1"/>
</dbReference>
<dbReference type="SMART" id="SM00534">
    <property type="entry name" value="MUTSac"/>
    <property type="match status" value="1"/>
</dbReference>
<dbReference type="SMART" id="SM00533">
    <property type="entry name" value="MUTSd"/>
    <property type="match status" value="1"/>
</dbReference>
<dbReference type="SUPFAM" id="SSF55271">
    <property type="entry name" value="DNA repair protein MutS, domain I"/>
    <property type="match status" value="1"/>
</dbReference>
<dbReference type="Pfam" id="PF05188">
    <property type="entry name" value="MutS_II"/>
    <property type="match status" value="1"/>
</dbReference>
<dbReference type="Gene3D" id="1.10.1420.10">
    <property type="match status" value="2"/>
</dbReference>
<feature type="region of interest" description="Disordered" evidence="7">
    <location>
        <begin position="84"/>
        <end position="120"/>
    </location>
</feature>
<dbReference type="SUPFAM" id="SSF48334">
    <property type="entry name" value="DNA repair protein MutS, domain III"/>
    <property type="match status" value="1"/>
</dbReference>
<proteinExistence type="inferred from homology"/>